<accession>A0A2P2NQU4</accession>
<reference evidence="1" key="1">
    <citation type="submission" date="2018-02" db="EMBL/GenBank/DDBJ databases">
        <title>Rhizophora mucronata_Transcriptome.</title>
        <authorList>
            <person name="Meera S.P."/>
            <person name="Sreeshan A."/>
            <person name="Augustine A."/>
        </authorList>
    </citation>
    <scope>NUCLEOTIDE SEQUENCE</scope>
    <source>
        <tissue evidence="1">Leaf</tissue>
    </source>
</reference>
<sequence length="11" mass="1305">MVLKNKIATRM</sequence>
<organism evidence="1">
    <name type="scientific">Rhizophora mucronata</name>
    <name type="common">Asiatic mangrove</name>
    <dbReference type="NCBI Taxonomy" id="61149"/>
    <lineage>
        <taxon>Eukaryota</taxon>
        <taxon>Viridiplantae</taxon>
        <taxon>Streptophyta</taxon>
        <taxon>Embryophyta</taxon>
        <taxon>Tracheophyta</taxon>
        <taxon>Spermatophyta</taxon>
        <taxon>Magnoliopsida</taxon>
        <taxon>eudicotyledons</taxon>
        <taxon>Gunneridae</taxon>
        <taxon>Pentapetalae</taxon>
        <taxon>rosids</taxon>
        <taxon>fabids</taxon>
        <taxon>Malpighiales</taxon>
        <taxon>Rhizophoraceae</taxon>
        <taxon>Rhizophora</taxon>
    </lineage>
</organism>
<dbReference type="EMBL" id="GGEC01064331">
    <property type="protein sequence ID" value="MBX44815.1"/>
    <property type="molecule type" value="Transcribed_RNA"/>
</dbReference>
<proteinExistence type="predicted"/>
<protein>
    <submittedName>
        <fullName evidence="1">Uncharacterized protein</fullName>
    </submittedName>
</protein>
<evidence type="ECO:0000313" key="1">
    <source>
        <dbReference type="EMBL" id="MBX44815.1"/>
    </source>
</evidence>
<name>A0A2P2NQU4_RHIMU</name>